<gene>
    <name evidence="3" type="ORF">MARGE09_P4033</name>
</gene>
<keyword evidence="4" id="KW-1185">Reference proteome</keyword>
<reference evidence="3 4" key="1">
    <citation type="journal article" date="2022" name="IScience">
        <title>An ultrasensitive nanofiber-based assay for enzymatic hydrolysis and deep-sea microbial degradation of cellulose.</title>
        <authorList>
            <person name="Tsudome M."/>
            <person name="Tachioka M."/>
            <person name="Miyazaki M."/>
            <person name="Uchimura K."/>
            <person name="Tsuda M."/>
            <person name="Takaki Y."/>
            <person name="Deguchi S."/>
        </authorList>
    </citation>
    <scope>NUCLEOTIDE SEQUENCE [LARGE SCALE GENOMIC DNA]</scope>
    <source>
        <strain evidence="3 4">GE09</strain>
    </source>
</reference>
<evidence type="ECO:0000313" key="3">
    <source>
        <dbReference type="EMBL" id="BCD99831.1"/>
    </source>
</evidence>
<accession>A0AAN1WLG5</accession>
<dbReference type="RefSeq" id="WP_236985128.1">
    <property type="nucleotide sequence ID" value="NZ_AP023086.1"/>
</dbReference>
<dbReference type="Pfam" id="PF21742">
    <property type="entry name" value="DUF6868"/>
    <property type="match status" value="1"/>
</dbReference>
<name>A0AAN1WLG5_9GAMM</name>
<dbReference type="EMBL" id="AP023086">
    <property type="protein sequence ID" value="BCD99831.1"/>
    <property type="molecule type" value="Genomic_DNA"/>
</dbReference>
<dbReference type="AlphaFoldDB" id="A0AAN1WLG5"/>
<evidence type="ECO:0000256" key="1">
    <source>
        <dbReference type="SAM" id="Phobius"/>
    </source>
</evidence>
<keyword evidence="1" id="KW-0472">Membrane</keyword>
<dbReference type="InterPro" id="IPR049220">
    <property type="entry name" value="DUF6868"/>
</dbReference>
<feature type="transmembrane region" description="Helical" evidence="1">
    <location>
        <begin position="61"/>
        <end position="80"/>
    </location>
</feature>
<keyword evidence="1" id="KW-1133">Transmembrane helix</keyword>
<dbReference type="KEGG" id="marq:MARGE09_P4033"/>
<feature type="transmembrane region" description="Helical" evidence="1">
    <location>
        <begin position="6"/>
        <end position="31"/>
    </location>
</feature>
<organism evidence="3 4">
    <name type="scientific">Marinagarivorans cellulosilyticus</name>
    <dbReference type="NCBI Taxonomy" id="2721545"/>
    <lineage>
        <taxon>Bacteria</taxon>
        <taxon>Pseudomonadati</taxon>
        <taxon>Pseudomonadota</taxon>
        <taxon>Gammaproteobacteria</taxon>
        <taxon>Cellvibrionales</taxon>
        <taxon>Cellvibrionaceae</taxon>
        <taxon>Marinagarivorans</taxon>
    </lineage>
</organism>
<proteinExistence type="predicted"/>
<keyword evidence="1" id="KW-0812">Transmembrane</keyword>
<sequence>MSLDAFMHILGWSAVINIAVLGLSTVALIFLNGPVASLQAKLFGLTPEQCRLEAYRYLATYKALFLVFNLVPYLALRLVISA</sequence>
<evidence type="ECO:0000259" key="2">
    <source>
        <dbReference type="Pfam" id="PF21742"/>
    </source>
</evidence>
<feature type="domain" description="DUF6868" evidence="2">
    <location>
        <begin position="1"/>
        <end position="79"/>
    </location>
</feature>
<protein>
    <recommendedName>
        <fullName evidence="2">DUF6868 domain-containing protein</fullName>
    </recommendedName>
</protein>
<dbReference type="Proteomes" id="UP001320119">
    <property type="component" value="Chromosome"/>
</dbReference>
<evidence type="ECO:0000313" key="4">
    <source>
        <dbReference type="Proteomes" id="UP001320119"/>
    </source>
</evidence>